<evidence type="ECO:0000256" key="5">
    <source>
        <dbReference type="ARBA" id="ARBA00022842"/>
    </source>
</evidence>
<gene>
    <name evidence="11" type="ORF">LCGC14_1478660</name>
</gene>
<dbReference type="InterPro" id="IPR045349">
    <property type="entry name" value="SLC41A1-3"/>
</dbReference>
<sequence length="189" mass="20861">MESQDSKTKIVKETFPSEIISIIGSLLAGIILSLLILPFKSFGILILIIPALLSLRGNISGPFIARTSKDLIIGEFNRRSWLENVFATYTLSVVTAIFIGLFSIILNLLLINLLVIQIPLLSFELYLLIPLISILITLTVSIPISTLLNYLAFHYGMDPNNVVNPIMTAIDDFITVISFFLTIVILGVP</sequence>
<feature type="transmembrane region" description="Helical" evidence="9">
    <location>
        <begin position="125"/>
        <end position="146"/>
    </location>
</feature>
<dbReference type="Pfam" id="PF01769">
    <property type="entry name" value="MgtE"/>
    <property type="match status" value="1"/>
</dbReference>
<comment type="similarity">
    <text evidence="2">Belongs to the SLC41A transporter family.</text>
</comment>
<evidence type="ECO:0000256" key="1">
    <source>
        <dbReference type="ARBA" id="ARBA00004141"/>
    </source>
</evidence>
<evidence type="ECO:0000256" key="3">
    <source>
        <dbReference type="ARBA" id="ARBA00022448"/>
    </source>
</evidence>
<evidence type="ECO:0000256" key="2">
    <source>
        <dbReference type="ARBA" id="ARBA00009749"/>
    </source>
</evidence>
<feature type="transmembrane region" description="Helical" evidence="9">
    <location>
        <begin position="44"/>
        <end position="65"/>
    </location>
</feature>
<proteinExistence type="inferred from homology"/>
<evidence type="ECO:0000259" key="10">
    <source>
        <dbReference type="Pfam" id="PF01769"/>
    </source>
</evidence>
<dbReference type="PANTHER" id="PTHR16228">
    <property type="entry name" value="DIVALENT CATION TRANSPORTER SOLUTE CARRIER FAMILY 41"/>
    <property type="match status" value="1"/>
</dbReference>
<comment type="subcellular location">
    <subcellularLocation>
        <location evidence="1">Membrane</location>
        <topology evidence="1">Multi-pass membrane protein</topology>
    </subcellularLocation>
</comment>
<feature type="domain" description="SLC41A/MgtE integral membrane" evidence="10">
    <location>
        <begin position="49"/>
        <end position="181"/>
    </location>
</feature>
<feature type="transmembrane region" description="Helical" evidence="9">
    <location>
        <begin position="166"/>
        <end position="188"/>
    </location>
</feature>
<dbReference type="GO" id="GO:0016020">
    <property type="term" value="C:membrane"/>
    <property type="evidence" value="ECO:0007669"/>
    <property type="project" value="UniProtKB-SubCell"/>
</dbReference>
<evidence type="ECO:0000256" key="6">
    <source>
        <dbReference type="ARBA" id="ARBA00022989"/>
    </source>
</evidence>
<evidence type="ECO:0000313" key="11">
    <source>
        <dbReference type="EMBL" id="KKM66691.1"/>
    </source>
</evidence>
<dbReference type="GO" id="GO:0008324">
    <property type="term" value="F:monoatomic cation transmembrane transporter activity"/>
    <property type="evidence" value="ECO:0007669"/>
    <property type="project" value="InterPro"/>
</dbReference>
<name>A0A0F9JW50_9ZZZZ</name>
<evidence type="ECO:0000256" key="4">
    <source>
        <dbReference type="ARBA" id="ARBA00022692"/>
    </source>
</evidence>
<dbReference type="SUPFAM" id="SSF161093">
    <property type="entry name" value="MgtE membrane domain-like"/>
    <property type="match status" value="1"/>
</dbReference>
<dbReference type="Gene3D" id="1.10.357.20">
    <property type="entry name" value="SLC41 divalent cation transporters, integral membrane domain"/>
    <property type="match status" value="1"/>
</dbReference>
<comment type="caution">
    <text evidence="11">The sequence shown here is derived from an EMBL/GenBank/DDBJ whole genome shotgun (WGS) entry which is preliminary data.</text>
</comment>
<accession>A0A0F9JW50</accession>
<keyword evidence="5" id="KW-0460">Magnesium</keyword>
<keyword evidence="4 9" id="KW-0812">Transmembrane</keyword>
<evidence type="ECO:0000256" key="7">
    <source>
        <dbReference type="ARBA" id="ARBA00023065"/>
    </source>
</evidence>
<evidence type="ECO:0000256" key="9">
    <source>
        <dbReference type="SAM" id="Phobius"/>
    </source>
</evidence>
<dbReference type="InterPro" id="IPR006667">
    <property type="entry name" value="SLC41_membr_dom"/>
</dbReference>
<reference evidence="11" key="1">
    <citation type="journal article" date="2015" name="Nature">
        <title>Complex archaea that bridge the gap between prokaryotes and eukaryotes.</title>
        <authorList>
            <person name="Spang A."/>
            <person name="Saw J.H."/>
            <person name="Jorgensen S.L."/>
            <person name="Zaremba-Niedzwiedzka K."/>
            <person name="Martijn J."/>
            <person name="Lind A.E."/>
            <person name="van Eijk R."/>
            <person name="Schleper C."/>
            <person name="Guy L."/>
            <person name="Ettema T.J."/>
        </authorList>
    </citation>
    <scope>NUCLEOTIDE SEQUENCE</scope>
</reference>
<protein>
    <recommendedName>
        <fullName evidence="10">SLC41A/MgtE integral membrane domain-containing protein</fullName>
    </recommendedName>
</protein>
<evidence type="ECO:0000256" key="8">
    <source>
        <dbReference type="ARBA" id="ARBA00023136"/>
    </source>
</evidence>
<keyword evidence="3" id="KW-0813">Transport</keyword>
<dbReference type="AlphaFoldDB" id="A0A0F9JW50"/>
<keyword evidence="8 9" id="KW-0472">Membrane</keyword>
<dbReference type="InterPro" id="IPR036739">
    <property type="entry name" value="SLC41_membr_dom_sf"/>
</dbReference>
<feature type="transmembrane region" description="Helical" evidence="9">
    <location>
        <begin position="19"/>
        <end position="37"/>
    </location>
</feature>
<dbReference type="EMBL" id="LAZR01010480">
    <property type="protein sequence ID" value="KKM66691.1"/>
    <property type="molecule type" value="Genomic_DNA"/>
</dbReference>
<keyword evidence="6 9" id="KW-1133">Transmembrane helix</keyword>
<feature type="transmembrane region" description="Helical" evidence="9">
    <location>
        <begin position="85"/>
        <end position="113"/>
    </location>
</feature>
<organism evidence="11">
    <name type="scientific">marine sediment metagenome</name>
    <dbReference type="NCBI Taxonomy" id="412755"/>
    <lineage>
        <taxon>unclassified sequences</taxon>
        <taxon>metagenomes</taxon>
        <taxon>ecological metagenomes</taxon>
    </lineage>
</organism>
<keyword evidence="7" id="KW-0406">Ion transport</keyword>
<dbReference type="PANTHER" id="PTHR16228:SF7">
    <property type="entry name" value="SLC41A_MGTE INTEGRAL MEMBRANE DOMAIN-CONTAINING PROTEIN"/>
    <property type="match status" value="1"/>
</dbReference>